<dbReference type="PANTHER" id="PTHR42811">
    <property type="entry name" value="SERINE ACETYLTRANSFERASE"/>
    <property type="match status" value="1"/>
</dbReference>
<evidence type="ECO:0000256" key="4">
    <source>
        <dbReference type="ARBA" id="ARBA00018522"/>
    </source>
</evidence>
<evidence type="ECO:0000256" key="5">
    <source>
        <dbReference type="ARBA" id="ARBA00022605"/>
    </source>
</evidence>
<keyword evidence="8 10" id="KW-0012">Acyltransferase</keyword>
<evidence type="ECO:0000256" key="6">
    <source>
        <dbReference type="ARBA" id="ARBA00022679"/>
    </source>
</evidence>
<dbReference type="Pfam" id="PF00132">
    <property type="entry name" value="Hexapep"/>
    <property type="match status" value="1"/>
</dbReference>
<dbReference type="InterPro" id="IPR042122">
    <property type="entry name" value="Ser_AcTrfase_N_sf"/>
</dbReference>
<evidence type="ECO:0000313" key="12">
    <source>
        <dbReference type="Proteomes" id="UP000049828"/>
    </source>
</evidence>
<dbReference type="Gene3D" id="2.160.10.10">
    <property type="entry name" value="Hexapeptide repeat proteins"/>
    <property type="match status" value="1"/>
</dbReference>
<proteinExistence type="inferred from homology"/>
<organism evidence="11 12">
    <name type="scientific">Roseburia inulinivorans</name>
    <dbReference type="NCBI Taxonomy" id="360807"/>
    <lineage>
        <taxon>Bacteria</taxon>
        <taxon>Bacillati</taxon>
        <taxon>Bacillota</taxon>
        <taxon>Clostridia</taxon>
        <taxon>Lachnospirales</taxon>
        <taxon>Lachnospiraceae</taxon>
        <taxon>Roseburia</taxon>
    </lineage>
</organism>
<dbReference type="EMBL" id="CVRS01000080">
    <property type="protein sequence ID" value="CRL40044.1"/>
    <property type="molecule type" value="Genomic_DNA"/>
</dbReference>
<dbReference type="InterPro" id="IPR045304">
    <property type="entry name" value="LbH_SAT"/>
</dbReference>
<dbReference type="AlphaFoldDB" id="A0A0M6WQW4"/>
<evidence type="ECO:0000256" key="10">
    <source>
        <dbReference type="PIRNR" id="PIRNR000441"/>
    </source>
</evidence>
<dbReference type="InterPro" id="IPR005881">
    <property type="entry name" value="Ser_O-AcTrfase"/>
</dbReference>
<dbReference type="InterPro" id="IPR053376">
    <property type="entry name" value="Serine_acetyltransferase"/>
</dbReference>
<evidence type="ECO:0000313" key="11">
    <source>
        <dbReference type="EMBL" id="CRL40044.1"/>
    </source>
</evidence>
<name>A0A0M6WQW4_9FIRM</name>
<keyword evidence="12" id="KW-1185">Reference proteome</keyword>
<dbReference type="InterPro" id="IPR011004">
    <property type="entry name" value="Trimer_LpxA-like_sf"/>
</dbReference>
<evidence type="ECO:0000256" key="1">
    <source>
        <dbReference type="ARBA" id="ARBA00004876"/>
    </source>
</evidence>
<evidence type="ECO:0000256" key="3">
    <source>
        <dbReference type="ARBA" id="ARBA00013266"/>
    </source>
</evidence>
<dbReference type="Proteomes" id="UP000049828">
    <property type="component" value="Unassembled WGS sequence"/>
</dbReference>
<dbReference type="InterPro" id="IPR001451">
    <property type="entry name" value="Hexapep"/>
</dbReference>
<evidence type="ECO:0000256" key="7">
    <source>
        <dbReference type="ARBA" id="ARBA00023192"/>
    </source>
</evidence>
<dbReference type="SUPFAM" id="SSF51161">
    <property type="entry name" value="Trimeric LpxA-like enzymes"/>
    <property type="match status" value="1"/>
</dbReference>
<evidence type="ECO:0000256" key="8">
    <source>
        <dbReference type="ARBA" id="ARBA00023315"/>
    </source>
</evidence>
<dbReference type="FunFam" id="2.160.10.10:FF:000007">
    <property type="entry name" value="Serine acetyltransferase"/>
    <property type="match status" value="1"/>
</dbReference>
<dbReference type="GO" id="GO:0005737">
    <property type="term" value="C:cytoplasm"/>
    <property type="evidence" value="ECO:0007669"/>
    <property type="project" value="InterPro"/>
</dbReference>
<dbReference type="GO" id="GO:0006535">
    <property type="term" value="P:cysteine biosynthetic process from serine"/>
    <property type="evidence" value="ECO:0007669"/>
    <property type="project" value="InterPro"/>
</dbReference>
<dbReference type="UniPathway" id="UPA00136">
    <property type="reaction ID" value="UER00199"/>
</dbReference>
<dbReference type="EC" id="2.3.1.30" evidence="3 10"/>
<dbReference type="Gene3D" id="1.10.3130.10">
    <property type="entry name" value="serine acetyltransferase, domain 1"/>
    <property type="match status" value="1"/>
</dbReference>
<reference evidence="12" key="1">
    <citation type="submission" date="2015-05" db="EMBL/GenBank/DDBJ databases">
        <authorList>
            <consortium name="Pathogen Informatics"/>
        </authorList>
    </citation>
    <scope>NUCLEOTIDE SEQUENCE [LARGE SCALE GENOMIC DNA]</scope>
    <source>
        <strain evidence="12">L1-83</strain>
    </source>
</reference>
<dbReference type="GO" id="GO:0009001">
    <property type="term" value="F:serine O-acetyltransferase activity"/>
    <property type="evidence" value="ECO:0007669"/>
    <property type="project" value="UniProtKB-EC"/>
</dbReference>
<keyword evidence="5" id="KW-0028">Amino-acid biosynthesis</keyword>
<comment type="similarity">
    <text evidence="2 10">Belongs to the transferase hexapeptide repeat family.</text>
</comment>
<dbReference type="PIRSF" id="PIRSF000441">
    <property type="entry name" value="CysE"/>
    <property type="match status" value="1"/>
</dbReference>
<keyword evidence="6 10" id="KW-0808">Transferase</keyword>
<evidence type="ECO:0000256" key="9">
    <source>
        <dbReference type="ARBA" id="ARBA00049486"/>
    </source>
</evidence>
<gene>
    <name evidence="11" type="ORF">RIL183_04801</name>
</gene>
<comment type="catalytic activity">
    <reaction evidence="9 10">
        <text>L-serine + acetyl-CoA = O-acetyl-L-serine + CoA</text>
        <dbReference type="Rhea" id="RHEA:24560"/>
        <dbReference type="ChEBI" id="CHEBI:33384"/>
        <dbReference type="ChEBI" id="CHEBI:57287"/>
        <dbReference type="ChEBI" id="CHEBI:57288"/>
        <dbReference type="ChEBI" id="CHEBI:58340"/>
        <dbReference type="EC" id="2.3.1.30"/>
    </reaction>
</comment>
<dbReference type="NCBIfam" id="NF041874">
    <property type="entry name" value="EPS_EpsC"/>
    <property type="match status" value="1"/>
</dbReference>
<protein>
    <recommendedName>
        <fullName evidence="4 10">Serine acetyltransferase</fullName>
        <ecNumber evidence="3 10">2.3.1.30</ecNumber>
    </recommendedName>
</protein>
<dbReference type="CDD" id="cd03354">
    <property type="entry name" value="LbH_SAT"/>
    <property type="match status" value="1"/>
</dbReference>
<accession>A0A0M6WQW4</accession>
<keyword evidence="7" id="KW-0198">Cysteine biosynthesis</keyword>
<evidence type="ECO:0000256" key="2">
    <source>
        <dbReference type="ARBA" id="ARBA00007274"/>
    </source>
</evidence>
<comment type="pathway">
    <text evidence="1">Amino-acid biosynthesis; L-cysteine biosynthesis; L-cysteine from L-serine: step 1/2.</text>
</comment>
<sequence length="173" mass="19194">MGWNILIDEIILDVKTAKKMDPAAKSYAEILFLYQGGHALITYRIAHWLYIRKHFFLARWISQHSRKRTLIEIHSGAILGHGIFIDHGAGVVIGETAEVGDNCLIYQCVTLGGTGKDIGKRHPTLGKNVMVGASAQVLGPIYIGDNCKVASNAVVLILYLLVLQKRECLLNQW</sequence>